<dbReference type="Gene3D" id="1.10.510.10">
    <property type="entry name" value="Transferase(Phosphotransferase) domain 1"/>
    <property type="match status" value="1"/>
</dbReference>
<keyword evidence="6" id="KW-0732">Signal</keyword>
<dbReference type="Pfam" id="PF00069">
    <property type="entry name" value="Pkinase"/>
    <property type="match status" value="1"/>
</dbReference>
<evidence type="ECO:0000256" key="8">
    <source>
        <dbReference type="ARBA" id="ARBA00022741"/>
    </source>
</evidence>
<feature type="binding site" evidence="15">
    <location>
        <position position="112"/>
    </location>
    <ligand>
        <name>ATP</name>
        <dbReference type="ChEBI" id="CHEBI:30616"/>
    </ligand>
</feature>
<dbReference type="InterPro" id="IPR008271">
    <property type="entry name" value="Ser/Thr_kinase_AS"/>
</dbReference>
<dbReference type="GO" id="GO:0005524">
    <property type="term" value="F:ATP binding"/>
    <property type="evidence" value="ECO:0007669"/>
    <property type="project" value="UniProtKB-UniRule"/>
</dbReference>
<evidence type="ECO:0000256" key="13">
    <source>
        <dbReference type="ARBA" id="ARBA00023170"/>
    </source>
</evidence>
<dbReference type="FunFam" id="1.10.510.10:FF:000044">
    <property type="entry name" value="Putative LRR receptor-like serine/threonine-protein kinase"/>
    <property type="match status" value="1"/>
</dbReference>
<accession>A0AAE1XX18</accession>
<dbReference type="AlphaFoldDB" id="A0AAE1XX18"/>
<keyword evidence="8 15" id="KW-0547">Nucleotide-binding</keyword>
<keyword evidence="5" id="KW-0812">Transmembrane</keyword>
<evidence type="ECO:0000313" key="20">
    <source>
        <dbReference type="Proteomes" id="UP001293254"/>
    </source>
</evidence>
<name>A0AAE1XX18_9LAMI</name>
<dbReference type="InterPro" id="IPR017441">
    <property type="entry name" value="Protein_kinase_ATP_BS"/>
</dbReference>
<keyword evidence="10 15" id="KW-0067">ATP-binding</keyword>
<dbReference type="InterPro" id="IPR011009">
    <property type="entry name" value="Kinase-like_dom_sf"/>
</dbReference>
<evidence type="ECO:0000256" key="1">
    <source>
        <dbReference type="ARBA" id="ARBA00004167"/>
    </source>
</evidence>
<comment type="subcellular location">
    <subcellularLocation>
        <location evidence="1">Membrane</location>
        <topology evidence="1">Single-pass membrane protein</topology>
    </subcellularLocation>
</comment>
<reference evidence="19" key="2">
    <citation type="journal article" date="2024" name="Plant">
        <title>Genomic evolution and insights into agronomic trait innovations of Sesamum species.</title>
        <authorList>
            <person name="Miao H."/>
            <person name="Wang L."/>
            <person name="Qu L."/>
            <person name="Liu H."/>
            <person name="Sun Y."/>
            <person name="Le M."/>
            <person name="Wang Q."/>
            <person name="Wei S."/>
            <person name="Zheng Y."/>
            <person name="Lin W."/>
            <person name="Duan Y."/>
            <person name="Cao H."/>
            <person name="Xiong S."/>
            <person name="Wang X."/>
            <person name="Wei L."/>
            <person name="Li C."/>
            <person name="Ma Q."/>
            <person name="Ju M."/>
            <person name="Zhao R."/>
            <person name="Li G."/>
            <person name="Mu C."/>
            <person name="Tian Q."/>
            <person name="Mei H."/>
            <person name="Zhang T."/>
            <person name="Gao T."/>
            <person name="Zhang H."/>
        </authorList>
    </citation>
    <scope>NUCLEOTIDE SEQUENCE</scope>
    <source>
        <strain evidence="19">3651</strain>
    </source>
</reference>
<evidence type="ECO:0000256" key="17">
    <source>
        <dbReference type="SAM" id="MobiDB-lite"/>
    </source>
</evidence>
<keyword evidence="9 19" id="KW-0418">Kinase</keyword>
<evidence type="ECO:0000256" key="6">
    <source>
        <dbReference type="ARBA" id="ARBA00022729"/>
    </source>
</evidence>
<evidence type="ECO:0000256" key="11">
    <source>
        <dbReference type="ARBA" id="ARBA00022989"/>
    </source>
</evidence>
<keyword evidence="12" id="KW-0472">Membrane</keyword>
<dbReference type="GO" id="GO:0016020">
    <property type="term" value="C:membrane"/>
    <property type="evidence" value="ECO:0007669"/>
    <property type="project" value="UniProtKB-SubCell"/>
</dbReference>
<evidence type="ECO:0000259" key="18">
    <source>
        <dbReference type="PROSITE" id="PS50011"/>
    </source>
</evidence>
<evidence type="ECO:0000256" key="7">
    <source>
        <dbReference type="ARBA" id="ARBA00022737"/>
    </source>
</evidence>
<evidence type="ECO:0000256" key="12">
    <source>
        <dbReference type="ARBA" id="ARBA00023136"/>
    </source>
</evidence>
<keyword evidence="14" id="KW-0325">Glycoprotein</keyword>
<evidence type="ECO:0000313" key="19">
    <source>
        <dbReference type="EMBL" id="KAK4419189.1"/>
    </source>
</evidence>
<dbReference type="PROSITE" id="PS00108">
    <property type="entry name" value="PROTEIN_KINASE_ST"/>
    <property type="match status" value="1"/>
</dbReference>
<dbReference type="SMART" id="SM00220">
    <property type="entry name" value="S_TKc"/>
    <property type="match status" value="1"/>
</dbReference>
<dbReference type="InterPro" id="IPR000719">
    <property type="entry name" value="Prot_kinase_dom"/>
</dbReference>
<keyword evidence="3" id="KW-0597">Phosphoprotein</keyword>
<comment type="caution">
    <text evidence="19">The sequence shown here is derived from an EMBL/GenBank/DDBJ whole genome shotgun (WGS) entry which is preliminary data.</text>
</comment>
<dbReference type="GO" id="GO:0004674">
    <property type="term" value="F:protein serine/threonine kinase activity"/>
    <property type="evidence" value="ECO:0007669"/>
    <property type="project" value="UniProtKB-KW"/>
</dbReference>
<feature type="domain" description="Protein kinase" evidence="18">
    <location>
        <begin position="84"/>
        <end position="373"/>
    </location>
</feature>
<organism evidence="19 20">
    <name type="scientific">Sesamum alatum</name>
    <dbReference type="NCBI Taxonomy" id="300844"/>
    <lineage>
        <taxon>Eukaryota</taxon>
        <taxon>Viridiplantae</taxon>
        <taxon>Streptophyta</taxon>
        <taxon>Embryophyta</taxon>
        <taxon>Tracheophyta</taxon>
        <taxon>Spermatophyta</taxon>
        <taxon>Magnoliopsida</taxon>
        <taxon>eudicotyledons</taxon>
        <taxon>Gunneridae</taxon>
        <taxon>Pentapetalae</taxon>
        <taxon>asterids</taxon>
        <taxon>lamiids</taxon>
        <taxon>Lamiales</taxon>
        <taxon>Pedaliaceae</taxon>
        <taxon>Sesamum</taxon>
    </lineage>
</organism>
<feature type="region of interest" description="Disordered" evidence="17">
    <location>
        <begin position="385"/>
        <end position="405"/>
    </location>
</feature>
<keyword evidence="7" id="KW-0677">Repeat</keyword>
<dbReference type="Gene3D" id="3.30.200.20">
    <property type="entry name" value="Phosphorylase Kinase, domain 1"/>
    <property type="match status" value="1"/>
</dbReference>
<keyword evidence="11" id="KW-1133">Transmembrane helix</keyword>
<keyword evidence="20" id="KW-1185">Reference proteome</keyword>
<dbReference type="Proteomes" id="UP001293254">
    <property type="component" value="Unassembled WGS sequence"/>
</dbReference>
<protein>
    <submittedName>
        <fullName evidence="19">Cold-responsive protein kinase</fullName>
    </submittedName>
</protein>
<keyword evidence="2 16" id="KW-0723">Serine/threonine-protein kinase</keyword>
<dbReference type="EMBL" id="JACGWO010000009">
    <property type="protein sequence ID" value="KAK4419189.1"/>
    <property type="molecule type" value="Genomic_DNA"/>
</dbReference>
<evidence type="ECO:0000256" key="4">
    <source>
        <dbReference type="ARBA" id="ARBA00022679"/>
    </source>
</evidence>
<evidence type="ECO:0000256" key="3">
    <source>
        <dbReference type="ARBA" id="ARBA00022553"/>
    </source>
</evidence>
<dbReference type="PROSITE" id="PS00107">
    <property type="entry name" value="PROTEIN_KINASE_ATP"/>
    <property type="match status" value="1"/>
</dbReference>
<dbReference type="InterPro" id="IPR052059">
    <property type="entry name" value="CR_Ser/Thr_kinase"/>
</dbReference>
<evidence type="ECO:0000256" key="14">
    <source>
        <dbReference type="ARBA" id="ARBA00023180"/>
    </source>
</evidence>
<dbReference type="PANTHER" id="PTHR47973">
    <property type="entry name" value="CYSTEINE-RICH RECEPTOR-LIKE PROTEIN KINASE 3"/>
    <property type="match status" value="1"/>
</dbReference>
<evidence type="ECO:0000256" key="16">
    <source>
        <dbReference type="RuleBase" id="RU000304"/>
    </source>
</evidence>
<reference evidence="19" key="1">
    <citation type="submission" date="2020-06" db="EMBL/GenBank/DDBJ databases">
        <authorList>
            <person name="Li T."/>
            <person name="Hu X."/>
            <person name="Zhang T."/>
            <person name="Song X."/>
            <person name="Zhang H."/>
            <person name="Dai N."/>
            <person name="Sheng W."/>
            <person name="Hou X."/>
            <person name="Wei L."/>
        </authorList>
    </citation>
    <scope>NUCLEOTIDE SEQUENCE</scope>
    <source>
        <strain evidence="19">3651</strain>
        <tissue evidence="19">Leaf</tissue>
    </source>
</reference>
<sequence>MQFQLVKPRLHKNREYSANNVNPNMKFAASFFRCFNSSTAKLAGDATEEEEERYIDMNPGTDGQAITSPSFRVFSYDELKAATQGFKNKIGEGGFGTVYKGRLIGDNFIAVKVLSVELETMRGERDFISEIVALSDIKHENLVTLKGCCINGAQRLLVYDYMENNSIRQTFLGGEQNRVKFTWQLRKHVSLGIARGLCYLHEEINPHIVHRDIKSSNILLDQNFTPKLADFGLAKLFRENTSYISTRVAGTLGYLSPEYAYSGHLTRKSDVYSFGVLLLEIVSGRPVVNYNLQDGDRFLVEKAWELYNAKNLLELVDSALKGEFSQEEAVRFLKVGLLCVQETTRLRPAMSEAIKMLANEIDTKEIDISRPGLVADLMEVKIRQKQSPNFTSSPASSTTGSFQAR</sequence>
<dbReference type="PROSITE" id="PS50011">
    <property type="entry name" value="PROTEIN_KINASE_DOM"/>
    <property type="match status" value="1"/>
</dbReference>
<dbReference type="CDD" id="cd14066">
    <property type="entry name" value="STKc_IRAK"/>
    <property type="match status" value="1"/>
</dbReference>
<keyword evidence="13" id="KW-0675">Receptor</keyword>
<gene>
    <name evidence="19" type="ORF">Salat_2331700</name>
</gene>
<evidence type="ECO:0000256" key="2">
    <source>
        <dbReference type="ARBA" id="ARBA00022527"/>
    </source>
</evidence>
<proteinExistence type="inferred from homology"/>
<evidence type="ECO:0000256" key="10">
    <source>
        <dbReference type="ARBA" id="ARBA00022840"/>
    </source>
</evidence>
<evidence type="ECO:0000256" key="5">
    <source>
        <dbReference type="ARBA" id="ARBA00022692"/>
    </source>
</evidence>
<evidence type="ECO:0000256" key="9">
    <source>
        <dbReference type="ARBA" id="ARBA00022777"/>
    </source>
</evidence>
<comment type="similarity">
    <text evidence="16">Belongs to the protein kinase superfamily.</text>
</comment>
<dbReference type="FunFam" id="3.30.200.20:FF:000178">
    <property type="entry name" value="serine/threonine-protein kinase PBS1-like"/>
    <property type="match status" value="1"/>
</dbReference>
<keyword evidence="4" id="KW-0808">Transferase</keyword>
<dbReference type="SUPFAM" id="SSF56112">
    <property type="entry name" value="Protein kinase-like (PK-like)"/>
    <property type="match status" value="1"/>
</dbReference>
<evidence type="ECO:0000256" key="15">
    <source>
        <dbReference type="PROSITE-ProRule" id="PRU10141"/>
    </source>
</evidence>